<sequence length="340" mass="35801">MRAKIAALLALALVALVGCAQKSGGGHHITIGVGGQSLPVYLPLTLAQRLGFFDRAGVDVRIEDMQGGSKALQALQGGSVDVVAGYYDHTIQMQAKNRAVTSFVTMLDRPELVLAVSPAAHRPIASVADLRGANVGVTAPGSSSHFFLQYLLARSGTPADAVSVQAIGGAATAVAAMENGRVDAAAMVDPAFSLLQQRAGADRVRVLTDTRTADGVRQTFGVSDYPAAVLYSTPRWLGGNDRNARALAAAIVRTLRWIDQHTAEQIAAAMPAEYAQDNRAVYIDTIAKMKDGFSRDGRMPAEGAEAVRKVLAQSDPEVAKADIDLSRTYSDEYLPTDGPA</sequence>
<accession>A0A164P394</accession>
<dbReference type="EMBL" id="LWGR01000004">
    <property type="protein sequence ID" value="KZM75063.1"/>
    <property type="molecule type" value="Genomic_DNA"/>
</dbReference>
<evidence type="ECO:0000256" key="4">
    <source>
        <dbReference type="SAM" id="SignalP"/>
    </source>
</evidence>
<dbReference type="OrthoDB" id="9806288at2"/>
<reference evidence="6 7" key="1">
    <citation type="submission" date="2016-04" db="EMBL/GenBank/DDBJ databases">
        <authorList>
            <person name="Evans L.H."/>
            <person name="Alamgir A."/>
            <person name="Owens N."/>
            <person name="Weber N.D."/>
            <person name="Virtaneva K."/>
            <person name="Barbian K."/>
            <person name="Babar A."/>
            <person name="Rosenke K."/>
        </authorList>
    </citation>
    <scope>NUCLEOTIDE SEQUENCE [LARGE SCALE GENOMIC DNA]</scope>
    <source>
        <strain evidence="6 7">IFM 0406</strain>
    </source>
</reference>
<dbReference type="SMART" id="SM00062">
    <property type="entry name" value="PBPb"/>
    <property type="match status" value="1"/>
</dbReference>
<dbReference type="GO" id="GO:0042597">
    <property type="term" value="C:periplasmic space"/>
    <property type="evidence" value="ECO:0007669"/>
    <property type="project" value="UniProtKB-SubCell"/>
</dbReference>
<protein>
    <recommendedName>
        <fullName evidence="5">Solute-binding protein family 3/N-terminal domain-containing protein</fullName>
    </recommendedName>
</protein>
<dbReference type="GO" id="GO:0042918">
    <property type="term" value="P:alkanesulfonate transmembrane transport"/>
    <property type="evidence" value="ECO:0007669"/>
    <property type="project" value="TreeGrafter"/>
</dbReference>
<dbReference type="PANTHER" id="PTHR30024">
    <property type="entry name" value="ALIPHATIC SULFONATES-BINDING PROTEIN-RELATED"/>
    <property type="match status" value="1"/>
</dbReference>
<dbReference type="AlphaFoldDB" id="A0A164P394"/>
<evidence type="ECO:0000313" key="7">
    <source>
        <dbReference type="Proteomes" id="UP000076512"/>
    </source>
</evidence>
<dbReference type="Proteomes" id="UP000076512">
    <property type="component" value="Unassembled WGS sequence"/>
</dbReference>
<evidence type="ECO:0000256" key="3">
    <source>
        <dbReference type="ARBA" id="ARBA00022729"/>
    </source>
</evidence>
<dbReference type="Pfam" id="PF09084">
    <property type="entry name" value="NMT1"/>
    <property type="match status" value="1"/>
</dbReference>
<gene>
    <name evidence="6" type="ORF">AWN90_24060</name>
</gene>
<feature type="domain" description="Solute-binding protein family 3/N-terminal" evidence="5">
    <location>
        <begin position="37"/>
        <end position="261"/>
    </location>
</feature>
<evidence type="ECO:0000256" key="1">
    <source>
        <dbReference type="ARBA" id="ARBA00004418"/>
    </source>
</evidence>
<evidence type="ECO:0000256" key="2">
    <source>
        <dbReference type="ARBA" id="ARBA00010742"/>
    </source>
</evidence>
<evidence type="ECO:0000259" key="5">
    <source>
        <dbReference type="SMART" id="SM00062"/>
    </source>
</evidence>
<keyword evidence="7" id="KW-1185">Reference proteome</keyword>
<feature type="signal peptide" evidence="4">
    <location>
        <begin position="1"/>
        <end position="20"/>
    </location>
</feature>
<evidence type="ECO:0000313" key="6">
    <source>
        <dbReference type="EMBL" id="KZM75063.1"/>
    </source>
</evidence>
<name>A0A164P394_9NOCA</name>
<comment type="subcellular location">
    <subcellularLocation>
        <location evidence="1">Periplasm</location>
    </subcellularLocation>
</comment>
<feature type="chain" id="PRO_5038455365" description="Solute-binding protein family 3/N-terminal domain-containing protein" evidence="4">
    <location>
        <begin position="21"/>
        <end position="340"/>
    </location>
</feature>
<dbReference type="InterPro" id="IPR015168">
    <property type="entry name" value="SsuA/THI5"/>
</dbReference>
<comment type="similarity">
    <text evidence="2">Belongs to the bacterial solute-binding protein SsuA/TauA family.</text>
</comment>
<dbReference type="STRING" id="455432.AWN90_24060"/>
<organism evidence="6 7">
    <name type="scientific">Nocardia terpenica</name>
    <dbReference type="NCBI Taxonomy" id="455432"/>
    <lineage>
        <taxon>Bacteria</taxon>
        <taxon>Bacillati</taxon>
        <taxon>Actinomycetota</taxon>
        <taxon>Actinomycetes</taxon>
        <taxon>Mycobacteriales</taxon>
        <taxon>Nocardiaceae</taxon>
        <taxon>Nocardia</taxon>
    </lineage>
</organism>
<dbReference type="PROSITE" id="PS51257">
    <property type="entry name" value="PROKAR_LIPOPROTEIN"/>
    <property type="match status" value="1"/>
</dbReference>
<proteinExistence type="inferred from homology"/>
<dbReference type="Gene3D" id="3.40.190.10">
    <property type="entry name" value="Periplasmic binding protein-like II"/>
    <property type="match status" value="2"/>
</dbReference>
<dbReference type="PANTHER" id="PTHR30024:SF47">
    <property type="entry name" value="TAURINE-BINDING PERIPLASMIC PROTEIN"/>
    <property type="match status" value="1"/>
</dbReference>
<comment type="caution">
    <text evidence="6">The sequence shown here is derived from an EMBL/GenBank/DDBJ whole genome shotgun (WGS) entry which is preliminary data.</text>
</comment>
<dbReference type="InterPro" id="IPR001638">
    <property type="entry name" value="Solute-binding_3/MltF_N"/>
</dbReference>
<dbReference type="RefSeq" id="WP_067587219.1">
    <property type="nucleotide sequence ID" value="NZ_JABMCZ010000005.1"/>
</dbReference>
<keyword evidence="3 4" id="KW-0732">Signal</keyword>
<dbReference type="SUPFAM" id="SSF53850">
    <property type="entry name" value="Periplasmic binding protein-like II"/>
    <property type="match status" value="1"/>
</dbReference>